<dbReference type="EMBL" id="LJCR01000274">
    <property type="protein sequence ID" value="KPV53372.1"/>
    <property type="molecule type" value="Genomic_DNA"/>
</dbReference>
<dbReference type="AlphaFoldDB" id="A0A0P9DIW1"/>
<dbReference type="Proteomes" id="UP000050509">
    <property type="component" value="Unassembled WGS sequence"/>
</dbReference>
<dbReference type="PROSITE" id="PS51118">
    <property type="entry name" value="HTH_HXLR"/>
    <property type="match status" value="1"/>
</dbReference>
<dbReference type="PANTHER" id="PTHR33204:SF37">
    <property type="entry name" value="HTH-TYPE TRANSCRIPTIONAL REGULATOR YODB"/>
    <property type="match status" value="1"/>
</dbReference>
<accession>A0A0P9DIW1</accession>
<keyword evidence="3" id="KW-0804">Transcription</keyword>
<evidence type="ECO:0000256" key="2">
    <source>
        <dbReference type="ARBA" id="ARBA00023125"/>
    </source>
</evidence>
<organism evidence="5 6">
    <name type="scientific">Kouleothrix aurantiaca</name>
    <dbReference type="NCBI Taxonomy" id="186479"/>
    <lineage>
        <taxon>Bacteria</taxon>
        <taxon>Bacillati</taxon>
        <taxon>Chloroflexota</taxon>
        <taxon>Chloroflexia</taxon>
        <taxon>Chloroflexales</taxon>
        <taxon>Roseiflexineae</taxon>
        <taxon>Roseiflexaceae</taxon>
        <taxon>Kouleothrix</taxon>
    </lineage>
</organism>
<comment type="caution">
    <text evidence="5">The sequence shown here is derived from an EMBL/GenBank/DDBJ whole genome shotgun (WGS) entry which is preliminary data.</text>
</comment>
<evidence type="ECO:0000259" key="4">
    <source>
        <dbReference type="PROSITE" id="PS51118"/>
    </source>
</evidence>
<evidence type="ECO:0000313" key="5">
    <source>
        <dbReference type="EMBL" id="KPV53372.1"/>
    </source>
</evidence>
<proteinExistence type="predicted"/>
<keyword evidence="1" id="KW-0805">Transcription regulation</keyword>
<name>A0A0P9DIW1_9CHLR</name>
<reference evidence="5 6" key="1">
    <citation type="submission" date="2015-09" db="EMBL/GenBank/DDBJ databases">
        <title>Draft genome sequence of Kouleothrix aurantiaca JCM 19913.</title>
        <authorList>
            <person name="Hemp J."/>
        </authorList>
    </citation>
    <scope>NUCLEOTIDE SEQUENCE [LARGE SCALE GENOMIC DNA]</scope>
    <source>
        <strain evidence="5 6">COM-B</strain>
    </source>
</reference>
<gene>
    <name evidence="5" type="ORF">SE17_10020</name>
</gene>
<dbReference type="Gene3D" id="1.10.10.10">
    <property type="entry name" value="Winged helix-like DNA-binding domain superfamily/Winged helix DNA-binding domain"/>
    <property type="match status" value="1"/>
</dbReference>
<dbReference type="Pfam" id="PF01638">
    <property type="entry name" value="HxlR"/>
    <property type="match status" value="1"/>
</dbReference>
<evidence type="ECO:0000256" key="3">
    <source>
        <dbReference type="ARBA" id="ARBA00023163"/>
    </source>
</evidence>
<evidence type="ECO:0000313" key="6">
    <source>
        <dbReference type="Proteomes" id="UP000050509"/>
    </source>
</evidence>
<dbReference type="SUPFAM" id="SSF46785">
    <property type="entry name" value="Winged helix' DNA-binding domain"/>
    <property type="match status" value="1"/>
</dbReference>
<evidence type="ECO:0000256" key="1">
    <source>
        <dbReference type="ARBA" id="ARBA00023015"/>
    </source>
</evidence>
<sequence length="130" mass="14339">MGTKAPTRPNVYNANCPTRLVLDSIAGKWTVLIIGRLASDKQRFGELRREIGGISPKVLTQTLRELERDGIITRRVYASVPPKVEYSLTPLGNTLTGVLGALRVWSETNIEAVLEAQQTFDSQARDDEAS</sequence>
<dbReference type="InterPro" id="IPR036390">
    <property type="entry name" value="WH_DNA-bd_sf"/>
</dbReference>
<dbReference type="PATRIC" id="fig|186479.3.peg.5637"/>
<dbReference type="InterPro" id="IPR002577">
    <property type="entry name" value="HTH_HxlR"/>
</dbReference>
<dbReference type="InterPro" id="IPR036388">
    <property type="entry name" value="WH-like_DNA-bd_sf"/>
</dbReference>
<dbReference type="PANTHER" id="PTHR33204">
    <property type="entry name" value="TRANSCRIPTIONAL REGULATOR, MARR FAMILY"/>
    <property type="match status" value="1"/>
</dbReference>
<dbReference type="GO" id="GO:0003677">
    <property type="term" value="F:DNA binding"/>
    <property type="evidence" value="ECO:0007669"/>
    <property type="project" value="UniProtKB-KW"/>
</dbReference>
<keyword evidence="2" id="KW-0238">DNA-binding</keyword>
<feature type="domain" description="HTH hxlR-type" evidence="4">
    <location>
        <begin position="16"/>
        <end position="114"/>
    </location>
</feature>
<protein>
    <submittedName>
        <fullName evidence="5">HxlR family transcriptional regulator</fullName>
    </submittedName>
</protein>
<keyword evidence="6" id="KW-1185">Reference proteome</keyword>